<evidence type="ECO:0000313" key="4">
    <source>
        <dbReference type="Proteomes" id="UP000188320"/>
    </source>
</evidence>
<name>A0A1R1PS33_ZANCU</name>
<evidence type="ECO:0000313" key="2">
    <source>
        <dbReference type="EMBL" id="OMH83561.1"/>
    </source>
</evidence>
<feature type="compositionally biased region" description="Polar residues" evidence="1">
    <location>
        <begin position="1"/>
        <end position="10"/>
    </location>
</feature>
<reference evidence="3" key="2">
    <citation type="submission" date="2017-01" db="EMBL/GenBank/DDBJ databases">
        <authorList>
            <person name="Mah S.A."/>
            <person name="Swanson W.J."/>
            <person name="Moy G.W."/>
            <person name="Vacquier V.D."/>
        </authorList>
    </citation>
    <scope>NUCLEOTIDE SEQUENCE [LARGE SCALE GENOMIC DNA]</scope>
    <source>
        <strain evidence="3">COL-18-3</strain>
    </source>
</reference>
<accession>A0A1R1PS33</accession>
<keyword evidence="4" id="KW-1185">Reference proteome</keyword>
<dbReference type="Proteomes" id="UP000188320">
    <property type="component" value="Unassembled WGS sequence"/>
</dbReference>
<dbReference type="EMBL" id="LSSK01000367">
    <property type="protein sequence ID" value="OMH83561.1"/>
    <property type="molecule type" value="Genomic_DNA"/>
</dbReference>
<protein>
    <submittedName>
        <fullName evidence="3">Uncharacterized protein</fullName>
    </submittedName>
</protein>
<dbReference type="EMBL" id="LSSK01000311">
    <property type="protein sequence ID" value="OMH83796.1"/>
    <property type="molecule type" value="Genomic_DNA"/>
</dbReference>
<feature type="region of interest" description="Disordered" evidence="1">
    <location>
        <begin position="1"/>
        <end position="39"/>
    </location>
</feature>
<reference evidence="4" key="1">
    <citation type="submission" date="2017-01" db="EMBL/GenBank/DDBJ databases">
        <authorList>
            <person name="Wang Y."/>
            <person name="White M."/>
            <person name="Kvist S."/>
            <person name="Moncalvo J.-M."/>
        </authorList>
    </citation>
    <scope>NUCLEOTIDE SEQUENCE [LARGE SCALE GENOMIC DNA]</scope>
    <source>
        <strain evidence="4">COL-18-3</strain>
    </source>
</reference>
<sequence length="67" mass="7569">MYHTSGSKQSRYSEDQYFSAPSDESSSQDSDSPHLSSVSPLSVRSMEFWDFGCVLSRTPEHATGWFK</sequence>
<organism evidence="3 4">
    <name type="scientific">Zancudomyces culisetae</name>
    <name type="common">Gut fungus</name>
    <name type="synonym">Smittium culisetae</name>
    <dbReference type="NCBI Taxonomy" id="1213189"/>
    <lineage>
        <taxon>Eukaryota</taxon>
        <taxon>Fungi</taxon>
        <taxon>Fungi incertae sedis</taxon>
        <taxon>Zoopagomycota</taxon>
        <taxon>Kickxellomycotina</taxon>
        <taxon>Harpellomycetes</taxon>
        <taxon>Harpellales</taxon>
        <taxon>Legeriomycetaceae</taxon>
        <taxon>Zancudomyces</taxon>
    </lineage>
</organism>
<proteinExistence type="predicted"/>
<evidence type="ECO:0000256" key="1">
    <source>
        <dbReference type="SAM" id="MobiDB-lite"/>
    </source>
</evidence>
<gene>
    <name evidence="3" type="ORF">AX774_g2693</name>
    <name evidence="2" type="ORF">AX774_g2931</name>
</gene>
<evidence type="ECO:0000313" key="3">
    <source>
        <dbReference type="EMBL" id="OMH83796.1"/>
    </source>
</evidence>
<dbReference type="AlphaFoldDB" id="A0A1R1PS33"/>
<feature type="compositionally biased region" description="Low complexity" evidence="1">
    <location>
        <begin position="19"/>
        <end position="39"/>
    </location>
</feature>
<comment type="caution">
    <text evidence="3">The sequence shown here is derived from an EMBL/GenBank/DDBJ whole genome shotgun (WGS) entry which is preliminary data.</text>
</comment>